<evidence type="ECO:0000313" key="2">
    <source>
        <dbReference type="EMBL" id="MDQ2090273.1"/>
    </source>
</evidence>
<accession>A0AAE4B3P2</accession>
<dbReference type="AlphaFoldDB" id="A0AAE4B3P2"/>
<gene>
    <name evidence="2" type="ORF">NO357_10230</name>
</gene>
<feature type="domain" description="Glycosyltransferase 2-like" evidence="1">
    <location>
        <begin position="24"/>
        <end position="134"/>
    </location>
</feature>
<dbReference type="RefSeq" id="WP_306735562.1">
    <property type="nucleotide sequence ID" value="NZ_JANHAX010000003.1"/>
</dbReference>
<organism evidence="2 3">
    <name type="scientific">Marimonas arenosa</name>
    <dbReference type="NCBI Taxonomy" id="1795305"/>
    <lineage>
        <taxon>Bacteria</taxon>
        <taxon>Pseudomonadati</taxon>
        <taxon>Pseudomonadota</taxon>
        <taxon>Alphaproteobacteria</taxon>
        <taxon>Rhodobacterales</taxon>
        <taxon>Paracoccaceae</taxon>
        <taxon>Marimonas</taxon>
    </lineage>
</organism>
<dbReference type="Gene3D" id="3.90.550.10">
    <property type="entry name" value="Spore Coat Polysaccharide Biosynthesis Protein SpsA, Chain A"/>
    <property type="match status" value="1"/>
</dbReference>
<dbReference type="EC" id="2.4.-.-" evidence="2"/>
<name>A0AAE4B3P2_9RHOB</name>
<keyword evidence="2" id="KW-0808">Transferase</keyword>
<dbReference type="InterPro" id="IPR001173">
    <property type="entry name" value="Glyco_trans_2-like"/>
</dbReference>
<keyword evidence="2" id="KW-0328">Glycosyltransferase</keyword>
<keyword evidence="3" id="KW-1185">Reference proteome</keyword>
<reference evidence="2" key="2">
    <citation type="submission" date="2023-02" db="EMBL/GenBank/DDBJ databases">
        <title>'Rhodoalgimonas zhirmunskyi' gen. nov., isolated from a red alga.</title>
        <authorList>
            <person name="Nedashkovskaya O.I."/>
            <person name="Otstavnykh N.Y."/>
            <person name="Bystritskaya E.P."/>
            <person name="Balabanova L.A."/>
            <person name="Isaeva M.P."/>
        </authorList>
    </citation>
    <scope>NUCLEOTIDE SEQUENCE</scope>
    <source>
        <strain evidence="2">KCTC 52189</strain>
    </source>
</reference>
<reference evidence="2" key="1">
    <citation type="submission" date="2022-07" db="EMBL/GenBank/DDBJ databases">
        <authorList>
            <person name="Otstavnykh N."/>
            <person name="Isaeva M."/>
            <person name="Bystritskaya E."/>
        </authorList>
    </citation>
    <scope>NUCLEOTIDE SEQUENCE</scope>
    <source>
        <strain evidence="2">KCTC 52189</strain>
    </source>
</reference>
<proteinExistence type="predicted"/>
<dbReference type="Proteomes" id="UP001226762">
    <property type="component" value="Unassembled WGS sequence"/>
</dbReference>
<dbReference type="Pfam" id="PF00535">
    <property type="entry name" value="Glycos_transf_2"/>
    <property type="match status" value="1"/>
</dbReference>
<evidence type="ECO:0000259" key="1">
    <source>
        <dbReference type="Pfam" id="PF00535"/>
    </source>
</evidence>
<protein>
    <submittedName>
        <fullName evidence="2">Glycosyltransferase</fullName>
        <ecNumber evidence="2">2.4.-.-</ecNumber>
    </submittedName>
</protein>
<dbReference type="EMBL" id="JANHAX010000003">
    <property type="protein sequence ID" value="MDQ2090273.1"/>
    <property type="molecule type" value="Genomic_DNA"/>
</dbReference>
<sequence>MNKQSSPTRIAAPLSCEDDPHVLILMAVRNGADHLAEQLHSIATQFHGNWSIRASDDGSVDGSFDILMGFAEQGHPLTAVRGPCKGGAENFLSLVRAVPEGEQDGFLAFCDQDDVWMPQRLSHGINALERVPADRPALFCSGTLITDNDLGNPRPSRPRPKPPGFRNALVQNIASGNTILLNPAATRLVCQASHEVRELVVHDWWLYQIVSGAGGETIHDDTPLIYYRQHAENQIGANDTPRAQLKRIMMLLNGLFRDWNEINIAALEASRHRLSPENRQVLDDFIQLRQGALPTRISRFLKLGLYRQSLPGTLALWLSVLLHRL</sequence>
<dbReference type="SUPFAM" id="SSF53448">
    <property type="entry name" value="Nucleotide-diphospho-sugar transferases"/>
    <property type="match status" value="1"/>
</dbReference>
<evidence type="ECO:0000313" key="3">
    <source>
        <dbReference type="Proteomes" id="UP001226762"/>
    </source>
</evidence>
<comment type="caution">
    <text evidence="2">The sequence shown here is derived from an EMBL/GenBank/DDBJ whole genome shotgun (WGS) entry which is preliminary data.</text>
</comment>
<dbReference type="GO" id="GO:0016757">
    <property type="term" value="F:glycosyltransferase activity"/>
    <property type="evidence" value="ECO:0007669"/>
    <property type="project" value="UniProtKB-KW"/>
</dbReference>
<dbReference type="InterPro" id="IPR029044">
    <property type="entry name" value="Nucleotide-diphossugar_trans"/>
</dbReference>